<dbReference type="EMBL" id="CATQJA010000122">
    <property type="protein sequence ID" value="CAJ0557841.1"/>
    <property type="molecule type" value="Genomic_DNA"/>
</dbReference>
<organism evidence="1 2">
    <name type="scientific">Mesorhabditis spiculigera</name>
    <dbReference type="NCBI Taxonomy" id="96644"/>
    <lineage>
        <taxon>Eukaryota</taxon>
        <taxon>Metazoa</taxon>
        <taxon>Ecdysozoa</taxon>
        <taxon>Nematoda</taxon>
        <taxon>Chromadorea</taxon>
        <taxon>Rhabditida</taxon>
        <taxon>Rhabditina</taxon>
        <taxon>Rhabditomorpha</taxon>
        <taxon>Rhabditoidea</taxon>
        <taxon>Rhabditidae</taxon>
        <taxon>Mesorhabditinae</taxon>
        <taxon>Mesorhabditis</taxon>
    </lineage>
</organism>
<evidence type="ECO:0000313" key="2">
    <source>
        <dbReference type="Proteomes" id="UP001177023"/>
    </source>
</evidence>
<name>A0AA36FQM4_9BILA</name>
<accession>A0AA36FQM4</accession>
<reference evidence="1" key="1">
    <citation type="submission" date="2023-06" db="EMBL/GenBank/DDBJ databases">
        <authorList>
            <person name="Delattre M."/>
        </authorList>
    </citation>
    <scope>NUCLEOTIDE SEQUENCE</scope>
    <source>
        <strain evidence="1">AF72</strain>
    </source>
</reference>
<proteinExistence type="predicted"/>
<keyword evidence="2" id="KW-1185">Reference proteome</keyword>
<protein>
    <submittedName>
        <fullName evidence="1">Uncharacterized protein</fullName>
    </submittedName>
</protein>
<feature type="non-terminal residue" evidence="1">
    <location>
        <position position="319"/>
    </location>
</feature>
<sequence length="319" mass="36127">MFYGLFVVFWALNASSHIAGEYCALDPNSTMPPPDAADECTTENWNVFPNPATRNATGHYCKVLFLLDLSPDYVTREEFDKVQPYDDVQQDQYFWNETTSANFSYAFLIELKNVANTPCLYNTVVLITNRLFNYQSGLNKDFPYVPDEGCITFSVILLGRPDIPNEDFEKQYANLSTKLLQVNNISCIYEIAVEVVNDTEERHTEDLVVRAYGSLVNEGESKWGPRVILMTDFVSWNFIDAYRASAPSAAFKWLQQHANFEVYAFSMAVQKIYEAETTIPARNLFVDDGFSKAEGPTDICPPKVGKSLRSNTLGNAFMI</sequence>
<dbReference type="Proteomes" id="UP001177023">
    <property type="component" value="Unassembled WGS sequence"/>
</dbReference>
<comment type="caution">
    <text evidence="1">The sequence shown here is derived from an EMBL/GenBank/DDBJ whole genome shotgun (WGS) entry which is preliminary data.</text>
</comment>
<dbReference type="AlphaFoldDB" id="A0AA36FQM4"/>
<gene>
    <name evidence="1" type="ORF">MSPICULIGERA_LOCUS590</name>
</gene>
<evidence type="ECO:0000313" key="1">
    <source>
        <dbReference type="EMBL" id="CAJ0557841.1"/>
    </source>
</evidence>